<evidence type="ECO:0008006" key="22">
    <source>
        <dbReference type="Google" id="ProtNLM"/>
    </source>
</evidence>
<dbReference type="GO" id="GO:0046872">
    <property type="term" value="F:metal ion binding"/>
    <property type="evidence" value="ECO:0007669"/>
    <property type="project" value="UniProtKB-KW"/>
</dbReference>
<dbReference type="EMBL" id="AYZI01000005">
    <property type="protein sequence ID" value="KRM91424.1"/>
    <property type="molecule type" value="Genomic_DNA"/>
</dbReference>
<dbReference type="STRING" id="1423745.GCA_001311215_00313"/>
<dbReference type="InterPro" id="IPR000829">
    <property type="entry name" value="DAGK"/>
</dbReference>
<sequence>MDSQNKYQTGKNKSFCQSLQHALQGLQAVFWGERNFRFHLVATVVVLILAELLHVGLEHLLWLVLACFLVLLAEVFNSTVEALVDLIVAKHYHPLAKRVKDMSAGFVLLAAVLALIVGLIVLGPPLSHFWF</sequence>
<feature type="active site" description="Proton acceptor" evidence="15">
    <location>
        <position position="74"/>
    </location>
</feature>
<evidence type="ECO:0000313" key="20">
    <source>
        <dbReference type="EMBL" id="KRM91424.1"/>
    </source>
</evidence>
<evidence type="ECO:0000256" key="4">
    <source>
        <dbReference type="ARBA" id="ARBA00022516"/>
    </source>
</evidence>
<evidence type="ECO:0000256" key="11">
    <source>
        <dbReference type="ARBA" id="ARBA00023098"/>
    </source>
</evidence>
<dbReference type="PANTHER" id="PTHR34299">
    <property type="entry name" value="DIACYLGLYCEROL KINASE"/>
    <property type="match status" value="1"/>
</dbReference>
<feature type="transmembrane region" description="Helical" evidence="19">
    <location>
        <begin position="60"/>
        <end position="84"/>
    </location>
</feature>
<feature type="binding site" evidence="17">
    <location>
        <position position="33"/>
    </location>
    <ligand>
        <name>ATP</name>
        <dbReference type="ChEBI" id="CHEBI:30616"/>
    </ligand>
</feature>
<evidence type="ECO:0000256" key="17">
    <source>
        <dbReference type="PIRSR" id="PIRSR600829-3"/>
    </source>
</evidence>
<keyword evidence="14" id="KW-1208">Phospholipid metabolism</keyword>
<evidence type="ECO:0000256" key="6">
    <source>
        <dbReference type="ARBA" id="ARBA00022692"/>
    </source>
</evidence>
<evidence type="ECO:0000256" key="7">
    <source>
        <dbReference type="ARBA" id="ARBA00022741"/>
    </source>
</evidence>
<feature type="transmembrane region" description="Helical" evidence="19">
    <location>
        <begin position="36"/>
        <end position="54"/>
    </location>
</feature>
<evidence type="ECO:0000256" key="1">
    <source>
        <dbReference type="ARBA" id="ARBA00004651"/>
    </source>
</evidence>
<comment type="cofactor">
    <cofactor evidence="18">
        <name>Mg(2+)</name>
        <dbReference type="ChEBI" id="CHEBI:18420"/>
    </cofactor>
    <text evidence="18">Mn(2+), Zn(2+), Cd(2+) and Co(2+) support activity to lesser extents.</text>
</comment>
<evidence type="ECO:0000256" key="2">
    <source>
        <dbReference type="ARBA" id="ARBA00005967"/>
    </source>
</evidence>
<name>A0A0R2CJN1_9LACO</name>
<keyword evidence="10 19" id="KW-1133">Transmembrane helix</keyword>
<comment type="subcellular location">
    <subcellularLocation>
        <location evidence="1">Cell membrane</location>
        <topology evidence="1">Multi-pass membrane protein</topology>
    </subcellularLocation>
</comment>
<proteinExistence type="inferred from homology"/>
<protein>
    <recommendedName>
        <fullName evidence="22">Diacylglycerol kinase</fullName>
    </recommendedName>
</protein>
<keyword evidence="3" id="KW-1003">Cell membrane</keyword>
<dbReference type="InterPro" id="IPR036945">
    <property type="entry name" value="DAGK_sf"/>
</dbReference>
<keyword evidence="9 17" id="KW-0067">ATP-binding</keyword>
<evidence type="ECO:0000256" key="9">
    <source>
        <dbReference type="ARBA" id="ARBA00022840"/>
    </source>
</evidence>
<evidence type="ECO:0000256" key="18">
    <source>
        <dbReference type="PIRSR" id="PIRSR600829-4"/>
    </source>
</evidence>
<feature type="binding site" evidence="18">
    <location>
        <position position="33"/>
    </location>
    <ligand>
        <name>a divalent metal cation</name>
        <dbReference type="ChEBI" id="CHEBI:60240"/>
    </ligand>
</feature>
<dbReference type="InterPro" id="IPR033717">
    <property type="entry name" value="UDPK"/>
</dbReference>
<dbReference type="GO" id="GO:0008654">
    <property type="term" value="P:phospholipid biosynthetic process"/>
    <property type="evidence" value="ECO:0007669"/>
    <property type="project" value="UniProtKB-KW"/>
</dbReference>
<reference evidence="20 21" key="1">
    <citation type="journal article" date="2015" name="Genome Announc.">
        <title>Expanding the biotechnology potential of lactobacilli through comparative genomics of 213 strains and associated genera.</title>
        <authorList>
            <person name="Sun Z."/>
            <person name="Harris H.M."/>
            <person name="McCann A."/>
            <person name="Guo C."/>
            <person name="Argimon S."/>
            <person name="Zhang W."/>
            <person name="Yang X."/>
            <person name="Jeffery I.B."/>
            <person name="Cooney J.C."/>
            <person name="Kagawa T.F."/>
            <person name="Liu W."/>
            <person name="Song Y."/>
            <person name="Salvetti E."/>
            <person name="Wrobel A."/>
            <person name="Rasinkangas P."/>
            <person name="Parkhill J."/>
            <person name="Rea M.C."/>
            <person name="O'Sullivan O."/>
            <person name="Ritari J."/>
            <person name="Douillard F.P."/>
            <person name="Paul Ross R."/>
            <person name="Yang R."/>
            <person name="Briner A.E."/>
            <person name="Felis G.E."/>
            <person name="de Vos W.M."/>
            <person name="Barrangou R."/>
            <person name="Klaenhammer T.R."/>
            <person name="Caufield P.W."/>
            <person name="Cui Y."/>
            <person name="Zhang H."/>
            <person name="O'Toole P.W."/>
        </authorList>
    </citation>
    <scope>NUCLEOTIDE SEQUENCE [LARGE SCALE GENOMIC DNA]</scope>
    <source>
        <strain evidence="20 21">DSM 22689</strain>
    </source>
</reference>
<gene>
    <name evidence="20" type="ORF">FC87_GL000935</name>
</gene>
<evidence type="ECO:0000256" key="3">
    <source>
        <dbReference type="ARBA" id="ARBA00022475"/>
    </source>
</evidence>
<keyword evidence="13" id="KW-0594">Phospholipid biosynthesis</keyword>
<dbReference type="Pfam" id="PF01219">
    <property type="entry name" value="DAGK_prokar"/>
    <property type="match status" value="1"/>
</dbReference>
<evidence type="ECO:0000256" key="19">
    <source>
        <dbReference type="SAM" id="Phobius"/>
    </source>
</evidence>
<keyword evidence="6 19" id="KW-0812">Transmembrane</keyword>
<dbReference type="CDD" id="cd14265">
    <property type="entry name" value="UDPK_IM_like"/>
    <property type="match status" value="1"/>
</dbReference>
<evidence type="ECO:0000256" key="10">
    <source>
        <dbReference type="ARBA" id="ARBA00022989"/>
    </source>
</evidence>
<dbReference type="GO" id="GO:0016301">
    <property type="term" value="F:kinase activity"/>
    <property type="evidence" value="ECO:0007669"/>
    <property type="project" value="UniProtKB-KW"/>
</dbReference>
<comment type="similarity">
    <text evidence="2">Belongs to the bacterial diacylglycerol kinase family.</text>
</comment>
<dbReference type="PATRIC" id="fig|1423745.4.peg.996"/>
<keyword evidence="5" id="KW-0808">Transferase</keyword>
<dbReference type="GO" id="GO:0005886">
    <property type="term" value="C:plasma membrane"/>
    <property type="evidence" value="ECO:0007669"/>
    <property type="project" value="UniProtKB-SubCell"/>
</dbReference>
<comment type="caution">
    <text evidence="20">The sequence shown here is derived from an EMBL/GenBank/DDBJ whole genome shotgun (WGS) entry which is preliminary data.</text>
</comment>
<feature type="binding site" evidence="16">
    <location>
        <position position="74"/>
    </location>
    <ligand>
        <name>substrate</name>
    </ligand>
</feature>
<keyword evidence="11" id="KW-0443">Lipid metabolism</keyword>
<feature type="binding site" evidence="17">
    <location>
        <position position="81"/>
    </location>
    <ligand>
        <name>ATP</name>
        <dbReference type="ChEBI" id="CHEBI:30616"/>
    </ligand>
</feature>
<organism evidence="20 21">
    <name type="scientific">Fructilactobacillus florum DSM 22689 = JCM 16035</name>
    <dbReference type="NCBI Taxonomy" id="1423745"/>
    <lineage>
        <taxon>Bacteria</taxon>
        <taxon>Bacillati</taxon>
        <taxon>Bacillota</taxon>
        <taxon>Bacilli</taxon>
        <taxon>Lactobacillales</taxon>
        <taxon>Lactobacillaceae</taxon>
        <taxon>Fructilactobacillus</taxon>
    </lineage>
</organism>
<keyword evidence="8" id="KW-0418">Kinase</keyword>
<keyword evidence="12 19" id="KW-0472">Membrane</keyword>
<dbReference type="PANTHER" id="PTHR34299:SF1">
    <property type="entry name" value="DIACYLGLYCEROL KINASE"/>
    <property type="match status" value="1"/>
</dbReference>
<evidence type="ECO:0000256" key="16">
    <source>
        <dbReference type="PIRSR" id="PIRSR600829-2"/>
    </source>
</evidence>
<evidence type="ECO:0000256" key="12">
    <source>
        <dbReference type="ARBA" id="ARBA00023136"/>
    </source>
</evidence>
<keyword evidence="4" id="KW-0444">Lipid biosynthesis</keyword>
<evidence type="ECO:0000313" key="21">
    <source>
        <dbReference type="Proteomes" id="UP000051586"/>
    </source>
</evidence>
<keyword evidence="18" id="KW-0460">Magnesium</keyword>
<dbReference type="AlphaFoldDB" id="A0A0R2CJN1"/>
<feature type="transmembrane region" description="Helical" evidence="19">
    <location>
        <begin position="105"/>
        <end position="126"/>
    </location>
</feature>
<evidence type="ECO:0000256" key="8">
    <source>
        <dbReference type="ARBA" id="ARBA00022777"/>
    </source>
</evidence>
<evidence type="ECO:0000256" key="14">
    <source>
        <dbReference type="ARBA" id="ARBA00023264"/>
    </source>
</evidence>
<accession>A0A0R2CJN1</accession>
<evidence type="ECO:0000256" key="15">
    <source>
        <dbReference type="PIRSR" id="PIRSR600829-1"/>
    </source>
</evidence>
<dbReference type="GO" id="GO:0005524">
    <property type="term" value="F:ATP binding"/>
    <property type="evidence" value="ECO:0007669"/>
    <property type="project" value="UniProtKB-KW"/>
</dbReference>
<keyword evidence="7 17" id="KW-0547">Nucleotide-binding</keyword>
<dbReference type="Gene3D" id="1.10.287.3610">
    <property type="match status" value="1"/>
</dbReference>
<feature type="binding site" evidence="17">
    <location>
        <begin position="100"/>
        <end position="101"/>
    </location>
    <ligand>
        <name>ATP</name>
        <dbReference type="ChEBI" id="CHEBI:30616"/>
    </ligand>
</feature>
<evidence type="ECO:0000256" key="13">
    <source>
        <dbReference type="ARBA" id="ARBA00023209"/>
    </source>
</evidence>
<evidence type="ECO:0000256" key="5">
    <source>
        <dbReference type="ARBA" id="ARBA00022679"/>
    </source>
</evidence>
<keyword evidence="18" id="KW-0479">Metal-binding</keyword>
<dbReference type="Proteomes" id="UP000051586">
    <property type="component" value="Unassembled WGS sequence"/>
</dbReference>
<feature type="binding site" evidence="18">
    <location>
        <position position="81"/>
    </location>
    <ligand>
        <name>a divalent metal cation</name>
        <dbReference type="ChEBI" id="CHEBI:60240"/>
    </ligand>
</feature>